<gene>
    <name evidence="1" type="ORF">OVA965_LOCUS42273</name>
    <name evidence="2" type="ORF">TMI583_LOCUS44126</name>
</gene>
<proteinExistence type="predicted"/>
<reference evidence="2" key="1">
    <citation type="submission" date="2021-02" db="EMBL/GenBank/DDBJ databases">
        <authorList>
            <person name="Nowell W R."/>
        </authorList>
    </citation>
    <scope>NUCLEOTIDE SEQUENCE</scope>
</reference>
<dbReference type="EMBL" id="CAJNOK010051329">
    <property type="protein sequence ID" value="CAF1604070.1"/>
    <property type="molecule type" value="Genomic_DNA"/>
</dbReference>
<dbReference type="Proteomes" id="UP000682733">
    <property type="component" value="Unassembled WGS sequence"/>
</dbReference>
<evidence type="ECO:0000313" key="1">
    <source>
        <dbReference type="EMBL" id="CAF1604070.1"/>
    </source>
</evidence>
<dbReference type="EMBL" id="CAJOBA010075229">
    <property type="protein sequence ID" value="CAF4414002.1"/>
    <property type="molecule type" value="Genomic_DNA"/>
</dbReference>
<dbReference type="AlphaFoldDB" id="A0A8S2VT57"/>
<comment type="caution">
    <text evidence="2">The sequence shown here is derived from an EMBL/GenBank/DDBJ whole genome shotgun (WGS) entry which is preliminary data.</text>
</comment>
<dbReference type="Proteomes" id="UP000677228">
    <property type="component" value="Unassembled WGS sequence"/>
</dbReference>
<sequence length="106" mass="12556">MYLKKNDGLNSINENLIQQRWLRNMTIHSDAIPVVFDDYSNNLNEITLNDSTDFNMTKVLTVGEKHKEAWEVFNQIQSYLTTLGTDDFYQRLSEIKELHTKWTKNK</sequence>
<feature type="non-terminal residue" evidence="2">
    <location>
        <position position="106"/>
    </location>
</feature>
<protein>
    <submittedName>
        <fullName evidence="2">Uncharacterized protein</fullName>
    </submittedName>
</protein>
<evidence type="ECO:0000313" key="3">
    <source>
        <dbReference type="Proteomes" id="UP000682733"/>
    </source>
</evidence>
<accession>A0A8S2VT57</accession>
<evidence type="ECO:0000313" key="2">
    <source>
        <dbReference type="EMBL" id="CAF4414002.1"/>
    </source>
</evidence>
<name>A0A8S2VT57_9BILA</name>
<organism evidence="2 3">
    <name type="scientific">Didymodactylos carnosus</name>
    <dbReference type="NCBI Taxonomy" id="1234261"/>
    <lineage>
        <taxon>Eukaryota</taxon>
        <taxon>Metazoa</taxon>
        <taxon>Spiralia</taxon>
        <taxon>Gnathifera</taxon>
        <taxon>Rotifera</taxon>
        <taxon>Eurotatoria</taxon>
        <taxon>Bdelloidea</taxon>
        <taxon>Philodinida</taxon>
        <taxon>Philodinidae</taxon>
        <taxon>Didymodactylos</taxon>
    </lineage>
</organism>